<dbReference type="RefSeq" id="WP_091674975.1">
    <property type="nucleotide sequence ID" value="NZ_FOKG01000013.1"/>
</dbReference>
<dbReference type="AlphaFoldDB" id="A0A1I1BBD9"/>
<dbReference type="STRING" id="490629.SAMN05216266_11345"/>
<sequence>MIERDRELLARLRRVNSNLGTVVVEIMAQQDGGELPPDPLRLLGRNFAELGDELLARAAERDAVVLEGEVLDPPAIH</sequence>
<protein>
    <submittedName>
        <fullName evidence="1">Uncharacterized protein</fullName>
    </submittedName>
</protein>
<name>A0A1I1BBD9_9PSEU</name>
<evidence type="ECO:0000313" key="2">
    <source>
        <dbReference type="Proteomes" id="UP000243799"/>
    </source>
</evidence>
<dbReference type="OrthoDB" id="3557068at2"/>
<accession>A0A1I1BBD9</accession>
<dbReference type="Proteomes" id="UP000243799">
    <property type="component" value="Unassembled WGS sequence"/>
</dbReference>
<keyword evidence="2" id="KW-1185">Reference proteome</keyword>
<reference evidence="2" key="1">
    <citation type="submission" date="2016-10" db="EMBL/GenBank/DDBJ databases">
        <authorList>
            <person name="Varghese N."/>
            <person name="Submissions S."/>
        </authorList>
    </citation>
    <scope>NUCLEOTIDE SEQUENCE [LARGE SCALE GENOMIC DNA]</scope>
    <source>
        <strain evidence="2">CGMCC 4.3568</strain>
    </source>
</reference>
<evidence type="ECO:0000313" key="1">
    <source>
        <dbReference type="EMBL" id="SFB47684.1"/>
    </source>
</evidence>
<dbReference type="EMBL" id="FOKG01000013">
    <property type="protein sequence ID" value="SFB47684.1"/>
    <property type="molecule type" value="Genomic_DNA"/>
</dbReference>
<organism evidence="1 2">
    <name type="scientific">Amycolatopsis marina</name>
    <dbReference type="NCBI Taxonomy" id="490629"/>
    <lineage>
        <taxon>Bacteria</taxon>
        <taxon>Bacillati</taxon>
        <taxon>Actinomycetota</taxon>
        <taxon>Actinomycetes</taxon>
        <taxon>Pseudonocardiales</taxon>
        <taxon>Pseudonocardiaceae</taxon>
        <taxon>Amycolatopsis</taxon>
    </lineage>
</organism>
<proteinExistence type="predicted"/>
<gene>
    <name evidence="1" type="ORF">SAMN05216266_11345</name>
</gene>